<gene>
    <name evidence="2" type="ORF">PanWU01x14_017420</name>
</gene>
<dbReference type="AlphaFoldDB" id="A0A2P5DZX8"/>
<dbReference type="EMBL" id="JXTB01000007">
    <property type="protein sequence ID" value="PON78843.1"/>
    <property type="molecule type" value="Genomic_DNA"/>
</dbReference>
<evidence type="ECO:0000313" key="2">
    <source>
        <dbReference type="EMBL" id="PON78843.1"/>
    </source>
</evidence>
<protein>
    <submittedName>
        <fullName evidence="2">Uncharacterized protein</fullName>
    </submittedName>
</protein>
<keyword evidence="3" id="KW-1185">Reference proteome</keyword>
<feature type="region of interest" description="Disordered" evidence="1">
    <location>
        <begin position="1"/>
        <end position="186"/>
    </location>
</feature>
<name>A0A2P5DZX8_PARAD</name>
<feature type="compositionally biased region" description="Basic and acidic residues" evidence="1">
    <location>
        <begin position="129"/>
        <end position="141"/>
    </location>
</feature>
<feature type="non-terminal residue" evidence="2">
    <location>
        <position position="1"/>
    </location>
</feature>
<evidence type="ECO:0000256" key="1">
    <source>
        <dbReference type="SAM" id="MobiDB-lite"/>
    </source>
</evidence>
<proteinExistence type="predicted"/>
<evidence type="ECO:0000313" key="3">
    <source>
        <dbReference type="Proteomes" id="UP000237105"/>
    </source>
</evidence>
<dbReference type="Proteomes" id="UP000237105">
    <property type="component" value="Unassembled WGS sequence"/>
</dbReference>
<reference evidence="3" key="1">
    <citation type="submission" date="2016-06" db="EMBL/GenBank/DDBJ databases">
        <title>Parallel loss of symbiosis genes in relatives of nitrogen-fixing non-legume Parasponia.</title>
        <authorList>
            <person name="Van Velzen R."/>
            <person name="Holmer R."/>
            <person name="Bu F."/>
            <person name="Rutten L."/>
            <person name="Van Zeijl A."/>
            <person name="Liu W."/>
            <person name="Santuari L."/>
            <person name="Cao Q."/>
            <person name="Sharma T."/>
            <person name="Shen D."/>
            <person name="Roswanjaya Y."/>
            <person name="Wardhani T."/>
            <person name="Kalhor M.S."/>
            <person name="Jansen J."/>
            <person name="Van den Hoogen J."/>
            <person name="Gungor B."/>
            <person name="Hartog M."/>
            <person name="Hontelez J."/>
            <person name="Verver J."/>
            <person name="Yang W.-C."/>
            <person name="Schijlen E."/>
            <person name="Repin R."/>
            <person name="Schilthuizen M."/>
            <person name="Schranz E."/>
            <person name="Heidstra R."/>
            <person name="Miyata K."/>
            <person name="Fedorova E."/>
            <person name="Kohlen W."/>
            <person name="Bisseling T."/>
            <person name="Smit S."/>
            <person name="Geurts R."/>
        </authorList>
    </citation>
    <scope>NUCLEOTIDE SEQUENCE [LARGE SCALE GENOMIC DNA]</scope>
    <source>
        <strain evidence="3">cv. WU1-14</strain>
    </source>
</reference>
<sequence length="264" mass="27488">SETGPSAGPSPIKGGATASKAQTKASTGRRLVVYTGGAKPVAPRFDAGRSPPGGPSALLIARGEETTSSPTGGSAVAISPTPDSGSKLSAVSLSGEIAEFSGGVPRLKSRLSSPPPVPTKQQREVGSSNKEEGRVEKRDRVVLSSDSDDDGETLTLLRRKRSVRGGQSRGGAPPPTVLDGVPGGSGPSSVPIALALEACPTDGEDALMTDEAGRIPRVRTTLKEIIQPRSRSWRPLRQRMSSLSPPALLRRFVTLGCFYIFQRL</sequence>
<organism evidence="2 3">
    <name type="scientific">Parasponia andersonii</name>
    <name type="common">Sponia andersonii</name>
    <dbReference type="NCBI Taxonomy" id="3476"/>
    <lineage>
        <taxon>Eukaryota</taxon>
        <taxon>Viridiplantae</taxon>
        <taxon>Streptophyta</taxon>
        <taxon>Embryophyta</taxon>
        <taxon>Tracheophyta</taxon>
        <taxon>Spermatophyta</taxon>
        <taxon>Magnoliopsida</taxon>
        <taxon>eudicotyledons</taxon>
        <taxon>Gunneridae</taxon>
        <taxon>Pentapetalae</taxon>
        <taxon>rosids</taxon>
        <taxon>fabids</taxon>
        <taxon>Rosales</taxon>
        <taxon>Cannabaceae</taxon>
        <taxon>Parasponia</taxon>
    </lineage>
</organism>
<feature type="compositionally biased region" description="Polar residues" evidence="1">
    <location>
        <begin position="81"/>
        <end position="92"/>
    </location>
</feature>
<accession>A0A2P5DZX8</accession>
<feature type="compositionally biased region" description="Low complexity" evidence="1">
    <location>
        <begin position="13"/>
        <end position="28"/>
    </location>
</feature>
<comment type="caution">
    <text evidence="2">The sequence shown here is derived from an EMBL/GenBank/DDBJ whole genome shotgun (WGS) entry which is preliminary data.</text>
</comment>